<dbReference type="EMBL" id="WAIE01000008">
    <property type="protein sequence ID" value="KAB1439130.1"/>
    <property type="molecule type" value="Genomic_DNA"/>
</dbReference>
<accession>A0A6N6MZX4</accession>
<keyword evidence="1" id="KW-0732">Signal</keyword>
<proteinExistence type="predicted"/>
<evidence type="ECO:0008006" key="4">
    <source>
        <dbReference type="Google" id="ProtNLM"/>
    </source>
</evidence>
<organism evidence="2 3">
    <name type="scientific">Pseudodesulfovibrio senegalensis</name>
    <dbReference type="NCBI Taxonomy" id="1721087"/>
    <lineage>
        <taxon>Bacteria</taxon>
        <taxon>Pseudomonadati</taxon>
        <taxon>Thermodesulfobacteriota</taxon>
        <taxon>Desulfovibrionia</taxon>
        <taxon>Desulfovibrionales</taxon>
        <taxon>Desulfovibrionaceae</taxon>
    </lineage>
</organism>
<evidence type="ECO:0000313" key="2">
    <source>
        <dbReference type="EMBL" id="KAB1439130.1"/>
    </source>
</evidence>
<dbReference type="RefSeq" id="WP_151151915.1">
    <property type="nucleotide sequence ID" value="NZ_WAIE01000008.1"/>
</dbReference>
<name>A0A6N6MZX4_9BACT</name>
<comment type="caution">
    <text evidence="2">The sequence shown here is derived from an EMBL/GenBank/DDBJ whole genome shotgun (WGS) entry which is preliminary data.</text>
</comment>
<reference evidence="2 3" key="1">
    <citation type="journal article" date="2017" name="Int. J. Syst. Evol. Microbiol.">
        <title>Desulfovibrio senegalensis sp. nov., a mesophilic sulfate reducer isolated from marine sediment.</title>
        <authorList>
            <person name="Thioye A."/>
            <person name="Gam Z.B.A."/>
            <person name="Mbengue M."/>
            <person name="Cayol J.L."/>
            <person name="Joseph-Bartoli M."/>
            <person name="Toure-Kane C."/>
            <person name="Labat M."/>
        </authorList>
    </citation>
    <scope>NUCLEOTIDE SEQUENCE [LARGE SCALE GENOMIC DNA]</scope>
    <source>
        <strain evidence="2 3">DSM 101509</strain>
    </source>
</reference>
<dbReference type="AlphaFoldDB" id="A0A6N6MZX4"/>
<protein>
    <recommendedName>
        <fullName evidence="4">GH26 domain-containing protein</fullName>
    </recommendedName>
</protein>
<keyword evidence="3" id="KW-1185">Reference proteome</keyword>
<feature type="signal peptide" evidence="1">
    <location>
        <begin position="1"/>
        <end position="24"/>
    </location>
</feature>
<gene>
    <name evidence="2" type="ORF">F8A88_14590</name>
</gene>
<dbReference type="Proteomes" id="UP000438699">
    <property type="component" value="Unassembled WGS sequence"/>
</dbReference>
<evidence type="ECO:0000256" key="1">
    <source>
        <dbReference type="SAM" id="SignalP"/>
    </source>
</evidence>
<dbReference type="OrthoDB" id="5496832at2"/>
<feature type="chain" id="PRO_5026833232" description="GH26 domain-containing protein" evidence="1">
    <location>
        <begin position="25"/>
        <end position="283"/>
    </location>
</feature>
<evidence type="ECO:0000313" key="3">
    <source>
        <dbReference type="Proteomes" id="UP000438699"/>
    </source>
</evidence>
<sequence length="283" mass="31490">MRTAVFASVCLLLLTGLAPLPVHAAQPVDIIFLHHSTGEGVYNQGDVPEWFDAYNTAHGTQYNITERGYPNSPYAWKNYPYDYWYLWVDGHCDPSQPGIDCLDSLAADYDMIILKHCYPGADIRADSGTPDVTSETKTIGNYKLQYRALRALMDTYPDTMFMFWTLAPRHRLATSADNAARAAEFADWVNNDFLTEDGQPHPNIFIYDFYGIVAESDPNPAQGEVNCLKYDFEKSHTGSDSHPNTLANETAGPIFSQTIVDAIEEFTANTGALVPVVSSLLLQ</sequence>